<name>A0A4Z2G7L4_9TELE</name>
<feature type="region of interest" description="Disordered" evidence="1">
    <location>
        <begin position="119"/>
        <end position="138"/>
    </location>
</feature>
<gene>
    <name evidence="3" type="ORF">EYF80_040662</name>
</gene>
<evidence type="ECO:0000256" key="2">
    <source>
        <dbReference type="SAM" id="Phobius"/>
    </source>
</evidence>
<protein>
    <submittedName>
        <fullName evidence="3">Uncharacterized protein</fullName>
    </submittedName>
</protein>
<dbReference type="EMBL" id="SRLO01000668">
    <property type="protein sequence ID" value="TNN49120.1"/>
    <property type="molecule type" value="Genomic_DNA"/>
</dbReference>
<keyword evidence="2" id="KW-0812">Transmembrane</keyword>
<evidence type="ECO:0000313" key="4">
    <source>
        <dbReference type="Proteomes" id="UP000314294"/>
    </source>
</evidence>
<sequence length="138" mass="15163">MSPTEIPTVSTYLLVWELLCMNQERLLSTYMAHALSSFPSIMSFMVLILATPNAGSGALILACDWTPVSWSRRRGGKRGRVVEEREKRPSMALTEGAVTLQAKVALLFLVQHFSSCRRGAAGTEVPGSTDGEKRMDET</sequence>
<evidence type="ECO:0000313" key="3">
    <source>
        <dbReference type="EMBL" id="TNN49120.1"/>
    </source>
</evidence>
<dbReference type="AlphaFoldDB" id="A0A4Z2G7L4"/>
<keyword evidence="2" id="KW-1133">Transmembrane helix</keyword>
<comment type="caution">
    <text evidence="3">The sequence shown here is derived from an EMBL/GenBank/DDBJ whole genome shotgun (WGS) entry which is preliminary data.</text>
</comment>
<keyword evidence="2" id="KW-0472">Membrane</keyword>
<proteinExistence type="predicted"/>
<organism evidence="3 4">
    <name type="scientific">Liparis tanakae</name>
    <name type="common">Tanaka's snailfish</name>
    <dbReference type="NCBI Taxonomy" id="230148"/>
    <lineage>
        <taxon>Eukaryota</taxon>
        <taxon>Metazoa</taxon>
        <taxon>Chordata</taxon>
        <taxon>Craniata</taxon>
        <taxon>Vertebrata</taxon>
        <taxon>Euteleostomi</taxon>
        <taxon>Actinopterygii</taxon>
        <taxon>Neopterygii</taxon>
        <taxon>Teleostei</taxon>
        <taxon>Neoteleostei</taxon>
        <taxon>Acanthomorphata</taxon>
        <taxon>Eupercaria</taxon>
        <taxon>Perciformes</taxon>
        <taxon>Cottioidei</taxon>
        <taxon>Cottales</taxon>
        <taxon>Liparidae</taxon>
        <taxon>Liparis</taxon>
    </lineage>
</organism>
<dbReference type="Proteomes" id="UP000314294">
    <property type="component" value="Unassembled WGS sequence"/>
</dbReference>
<keyword evidence="4" id="KW-1185">Reference proteome</keyword>
<accession>A0A4Z2G7L4</accession>
<evidence type="ECO:0000256" key="1">
    <source>
        <dbReference type="SAM" id="MobiDB-lite"/>
    </source>
</evidence>
<reference evidence="3 4" key="1">
    <citation type="submission" date="2019-03" db="EMBL/GenBank/DDBJ databases">
        <title>First draft genome of Liparis tanakae, snailfish: a comprehensive survey of snailfish specific genes.</title>
        <authorList>
            <person name="Kim W."/>
            <person name="Song I."/>
            <person name="Jeong J.-H."/>
            <person name="Kim D."/>
            <person name="Kim S."/>
            <person name="Ryu S."/>
            <person name="Song J.Y."/>
            <person name="Lee S.K."/>
        </authorList>
    </citation>
    <scope>NUCLEOTIDE SEQUENCE [LARGE SCALE GENOMIC DNA]</scope>
    <source>
        <tissue evidence="3">Muscle</tissue>
    </source>
</reference>
<feature type="transmembrane region" description="Helical" evidence="2">
    <location>
        <begin position="41"/>
        <end position="63"/>
    </location>
</feature>